<dbReference type="EMBL" id="OX458333">
    <property type="protein sequence ID" value="CAI8861245.1"/>
    <property type="molecule type" value="Genomic_DNA"/>
</dbReference>
<dbReference type="PANTHER" id="PTHR40590">
    <property type="entry name" value="CYTOPLASMIC PROTEIN-RELATED"/>
    <property type="match status" value="1"/>
</dbReference>
<dbReference type="PANTHER" id="PTHR40590:SF1">
    <property type="entry name" value="CYTOPLASMIC PROTEIN"/>
    <property type="match status" value="1"/>
</dbReference>
<sequence length="332" mass="36510">MFHFTKLASLFVSVLAVMPTSVSADVYKCLDKKNKVFYQDRPCQDLTSAQLPPGLSRSVQSSDAAHFLWKANSAQGTVYVMGALPYGEKDMYPLPDVITEALSESDVLVVGVNIAALPEAELLSVAANQGVYVDNSDLSKHVTAPTWERVLKVSKMLGLSEETLRTQKPWLASLSLMHQAAKQAGYTPEFSGDKMVIKDAEMRKPIIQLDAVEEQAKLMDGLSEIEQEQMLVQTLNEIERGDGYFKSLAEAWAKGDTSAVESIMRRRSDSLPASAKLAKVLRFDRIAAIAEKIAELAADGRTYFVVLEAGYLVGEHGFLDQLQVKGFKLSQL</sequence>
<proteinExistence type="predicted"/>
<dbReference type="CDD" id="cd14789">
    <property type="entry name" value="Tiki"/>
    <property type="match status" value="1"/>
</dbReference>
<evidence type="ECO:0008006" key="4">
    <source>
        <dbReference type="Google" id="ProtNLM"/>
    </source>
</evidence>
<dbReference type="Proteomes" id="UP001162030">
    <property type="component" value="Chromosome"/>
</dbReference>
<evidence type="ECO:0000256" key="1">
    <source>
        <dbReference type="SAM" id="SignalP"/>
    </source>
</evidence>
<protein>
    <recommendedName>
        <fullName evidence="4">GumN family protein</fullName>
    </recommendedName>
</protein>
<dbReference type="InterPro" id="IPR047111">
    <property type="entry name" value="YbaP-like"/>
</dbReference>
<gene>
    <name evidence="2" type="ORF">MSZNOR_2697</name>
</gene>
<accession>A0ABM9I3B0</accession>
<keyword evidence="3" id="KW-1185">Reference proteome</keyword>
<dbReference type="InterPro" id="IPR002816">
    <property type="entry name" value="TraB/PrgY/GumN_fam"/>
</dbReference>
<evidence type="ECO:0000313" key="2">
    <source>
        <dbReference type="EMBL" id="CAI8861245.1"/>
    </source>
</evidence>
<reference evidence="2 3" key="1">
    <citation type="submission" date="2023-03" db="EMBL/GenBank/DDBJ databases">
        <authorList>
            <person name="Pearce D."/>
        </authorList>
    </citation>
    <scope>NUCLEOTIDE SEQUENCE [LARGE SCALE GENOMIC DNA]</scope>
    <source>
        <strain evidence="2">Msz</strain>
    </source>
</reference>
<evidence type="ECO:0000313" key="3">
    <source>
        <dbReference type="Proteomes" id="UP001162030"/>
    </source>
</evidence>
<feature type="signal peptide" evidence="1">
    <location>
        <begin position="1"/>
        <end position="24"/>
    </location>
</feature>
<organism evidence="2 3">
    <name type="scientific">Methylocaldum szegediense</name>
    <dbReference type="NCBI Taxonomy" id="73780"/>
    <lineage>
        <taxon>Bacteria</taxon>
        <taxon>Pseudomonadati</taxon>
        <taxon>Pseudomonadota</taxon>
        <taxon>Gammaproteobacteria</taxon>
        <taxon>Methylococcales</taxon>
        <taxon>Methylococcaceae</taxon>
        <taxon>Methylocaldum</taxon>
    </lineage>
</organism>
<name>A0ABM9I3B0_9GAMM</name>
<dbReference type="Pfam" id="PF01963">
    <property type="entry name" value="TraB_PrgY_gumN"/>
    <property type="match status" value="1"/>
</dbReference>
<keyword evidence="1" id="KW-0732">Signal</keyword>
<feature type="chain" id="PRO_5045194185" description="GumN family protein" evidence="1">
    <location>
        <begin position="25"/>
        <end position="332"/>
    </location>
</feature>